<feature type="region of interest" description="Disordered" evidence="13">
    <location>
        <begin position="688"/>
        <end position="708"/>
    </location>
</feature>
<keyword evidence="9" id="KW-0406">Ion transport</keyword>
<dbReference type="InterPro" id="IPR001734">
    <property type="entry name" value="Na/solute_symporter"/>
</dbReference>
<keyword evidence="6" id="KW-0769">Symport</keyword>
<dbReference type="InterPro" id="IPR038377">
    <property type="entry name" value="Na/Glc_symporter_sf"/>
</dbReference>
<organism evidence="16 17">
    <name type="scientific">Chaetoceros tenuissimus</name>
    <dbReference type="NCBI Taxonomy" id="426638"/>
    <lineage>
        <taxon>Eukaryota</taxon>
        <taxon>Sar</taxon>
        <taxon>Stramenopiles</taxon>
        <taxon>Ochrophyta</taxon>
        <taxon>Bacillariophyta</taxon>
        <taxon>Coscinodiscophyceae</taxon>
        <taxon>Chaetocerotophycidae</taxon>
        <taxon>Chaetocerotales</taxon>
        <taxon>Chaetocerotaceae</taxon>
        <taxon>Chaetoceros</taxon>
    </lineage>
</organism>
<evidence type="ECO:0008006" key="18">
    <source>
        <dbReference type="Google" id="ProtNLM"/>
    </source>
</evidence>
<evidence type="ECO:0000256" key="1">
    <source>
        <dbReference type="ARBA" id="ARBA00004651"/>
    </source>
</evidence>
<evidence type="ECO:0000256" key="9">
    <source>
        <dbReference type="ARBA" id="ARBA00023065"/>
    </source>
</evidence>
<comment type="similarity">
    <text evidence="2 12">Belongs to the sodium:solute symporter (SSF) (TC 2.A.21) family.</text>
</comment>
<dbReference type="GO" id="GO:0005886">
    <property type="term" value="C:plasma membrane"/>
    <property type="evidence" value="ECO:0007669"/>
    <property type="project" value="UniProtKB-SubCell"/>
</dbReference>
<dbReference type="EMBL" id="BLLK01000020">
    <property type="protein sequence ID" value="GFH45266.1"/>
    <property type="molecule type" value="Genomic_DNA"/>
</dbReference>
<feature type="transmembrane region" description="Helical" evidence="14">
    <location>
        <begin position="97"/>
        <end position="118"/>
    </location>
</feature>
<dbReference type="PANTHER" id="PTHR48086:SF3">
    <property type="entry name" value="SODIUM_PROLINE SYMPORTER"/>
    <property type="match status" value="1"/>
</dbReference>
<keyword evidence="4" id="KW-1003">Cell membrane</keyword>
<feature type="transmembrane region" description="Helical" evidence="14">
    <location>
        <begin position="138"/>
        <end position="157"/>
    </location>
</feature>
<evidence type="ECO:0000256" key="5">
    <source>
        <dbReference type="ARBA" id="ARBA00022692"/>
    </source>
</evidence>
<dbReference type="InterPro" id="IPR050277">
    <property type="entry name" value="Sodium:Solute_Symporter"/>
</dbReference>
<feature type="chain" id="PRO_5042034744" description="Solute carrier family 5 member 8" evidence="15">
    <location>
        <begin position="21"/>
        <end position="708"/>
    </location>
</feature>
<keyword evidence="15" id="KW-0732">Signal</keyword>
<feature type="compositionally biased region" description="Basic and acidic residues" evidence="13">
    <location>
        <begin position="695"/>
        <end position="708"/>
    </location>
</feature>
<keyword evidence="7 14" id="KW-1133">Transmembrane helix</keyword>
<keyword evidence="11" id="KW-0739">Sodium transport</keyword>
<feature type="transmembrane region" description="Helical" evidence="14">
    <location>
        <begin position="383"/>
        <end position="405"/>
    </location>
</feature>
<feature type="signal peptide" evidence="15">
    <location>
        <begin position="1"/>
        <end position="20"/>
    </location>
</feature>
<evidence type="ECO:0000256" key="14">
    <source>
        <dbReference type="SAM" id="Phobius"/>
    </source>
</evidence>
<sequence>MSVLTSLAIALFLKLSAVSAEGECFADAGMNEEFEALLGGPMAEGDCCQNHICAIPCPEEVEDPSKGFGIVVMVAIAVFVIIGFSTVYFVKSKSENYFVAGRSLPLWVITATLASQSLDSNAILGNVDLSYKYHFYDGAVLPIGLGLSLILNGIFLARHINNDGALTLPDVFARRYGKLTELLVSICTIISFLCLLAGNLVGMGAIISYVVGISQTAAIWISAALVLLYTVAGGLFSVAYTDVVQAAVGWIGCVSFAFYMIRNSDNSAPPPSVGYPGYSYPDDETCAMYDGVPCTNLEGACCYNADKWCTDPDDAATCSLIDNGAYPIGDLPVIPAAMTNPLGLTPFPNAIIWNWATIFILGFGNLAALDFQARCMASKTPKIATIGCLIAGCLTFFVGIPFSYLGAITRTFYGPDTARASFVADTCSRILALPTCALWEPDSAAFIKLLTHEAPAFLGAWCLVGIVAASMSTCDGAILAMGTVFSHNIVRNLSAFFPCLSDNMINTDNLLNVARFSSVPLTLIATLVAAFYRSSHSAGATGYLLIVAFDVVFATCVVPLFGCFYTKKPSPLAAVLSIVAGALVRIILEFVLPKDGFLLAPFGGDEFLDYGPAASTTVPSFWDFPEADRWDSTTEPCEQTRFNDLTGVDSLAAPVVGLIVFLAVQFLERNGPLVDFSKSGTMIPYLKEGQGFDESEGKDGKAEGFQED</sequence>
<evidence type="ECO:0000256" key="6">
    <source>
        <dbReference type="ARBA" id="ARBA00022847"/>
    </source>
</evidence>
<keyword evidence="10 14" id="KW-0472">Membrane</keyword>
<gene>
    <name evidence="16" type="ORF">CTEN210_01740</name>
</gene>
<feature type="transmembrane region" description="Helical" evidence="14">
    <location>
        <begin position="458"/>
        <end position="485"/>
    </location>
</feature>
<feature type="transmembrane region" description="Helical" evidence="14">
    <location>
        <begin position="68"/>
        <end position="90"/>
    </location>
</feature>
<protein>
    <recommendedName>
        <fullName evidence="18">Solute carrier family 5 member 8</fullName>
    </recommendedName>
</protein>
<evidence type="ECO:0000256" key="13">
    <source>
        <dbReference type="SAM" id="MobiDB-lite"/>
    </source>
</evidence>
<keyword evidence="3" id="KW-0813">Transport</keyword>
<dbReference type="AlphaFoldDB" id="A0AAD3CG93"/>
<feature type="transmembrane region" description="Helical" evidence="14">
    <location>
        <begin position="351"/>
        <end position="371"/>
    </location>
</feature>
<comment type="subcellular location">
    <subcellularLocation>
        <location evidence="1">Cell membrane</location>
        <topology evidence="1">Multi-pass membrane protein</topology>
    </subcellularLocation>
</comment>
<evidence type="ECO:0000256" key="2">
    <source>
        <dbReference type="ARBA" id="ARBA00006434"/>
    </source>
</evidence>
<dbReference type="Proteomes" id="UP001054902">
    <property type="component" value="Unassembled WGS sequence"/>
</dbReference>
<comment type="caution">
    <text evidence="16">The sequence shown here is derived from an EMBL/GenBank/DDBJ whole genome shotgun (WGS) entry which is preliminary data.</text>
</comment>
<dbReference type="Gene3D" id="1.20.1730.10">
    <property type="entry name" value="Sodium/glucose cotransporter"/>
    <property type="match status" value="1"/>
</dbReference>
<evidence type="ECO:0000313" key="16">
    <source>
        <dbReference type="EMBL" id="GFH45266.1"/>
    </source>
</evidence>
<dbReference type="Pfam" id="PF00474">
    <property type="entry name" value="SSF"/>
    <property type="match status" value="1"/>
</dbReference>
<name>A0AAD3CG93_9STRA</name>
<feature type="transmembrane region" description="Helical" evidence="14">
    <location>
        <begin position="544"/>
        <end position="565"/>
    </location>
</feature>
<accession>A0AAD3CG93</accession>
<dbReference type="GO" id="GO:0006814">
    <property type="term" value="P:sodium ion transport"/>
    <property type="evidence" value="ECO:0007669"/>
    <property type="project" value="UniProtKB-KW"/>
</dbReference>
<evidence type="ECO:0000313" key="17">
    <source>
        <dbReference type="Proteomes" id="UP001054902"/>
    </source>
</evidence>
<dbReference type="GO" id="GO:0015293">
    <property type="term" value="F:symporter activity"/>
    <property type="evidence" value="ECO:0007669"/>
    <property type="project" value="UniProtKB-KW"/>
</dbReference>
<evidence type="ECO:0000256" key="3">
    <source>
        <dbReference type="ARBA" id="ARBA00022448"/>
    </source>
</evidence>
<reference evidence="16 17" key="1">
    <citation type="journal article" date="2021" name="Sci. Rep.">
        <title>The genome of the diatom Chaetoceros tenuissimus carries an ancient integrated fragment of an extant virus.</title>
        <authorList>
            <person name="Hongo Y."/>
            <person name="Kimura K."/>
            <person name="Takaki Y."/>
            <person name="Yoshida Y."/>
            <person name="Baba S."/>
            <person name="Kobayashi G."/>
            <person name="Nagasaki K."/>
            <person name="Hano T."/>
            <person name="Tomaru Y."/>
        </authorList>
    </citation>
    <scope>NUCLEOTIDE SEQUENCE [LARGE SCALE GENOMIC DNA]</scope>
    <source>
        <strain evidence="16 17">NIES-3715</strain>
    </source>
</reference>
<keyword evidence="17" id="KW-1185">Reference proteome</keyword>
<evidence type="ECO:0000256" key="11">
    <source>
        <dbReference type="ARBA" id="ARBA00023201"/>
    </source>
</evidence>
<keyword evidence="5 14" id="KW-0812">Transmembrane</keyword>
<evidence type="ECO:0000256" key="10">
    <source>
        <dbReference type="ARBA" id="ARBA00023136"/>
    </source>
</evidence>
<feature type="transmembrane region" description="Helical" evidence="14">
    <location>
        <begin position="572"/>
        <end position="592"/>
    </location>
</feature>
<feature type="transmembrane region" description="Helical" evidence="14">
    <location>
        <begin position="243"/>
        <end position="261"/>
    </location>
</feature>
<feature type="transmembrane region" description="Helical" evidence="14">
    <location>
        <begin position="182"/>
        <end position="211"/>
    </location>
</feature>
<evidence type="ECO:0000256" key="8">
    <source>
        <dbReference type="ARBA" id="ARBA00023053"/>
    </source>
</evidence>
<evidence type="ECO:0000256" key="7">
    <source>
        <dbReference type="ARBA" id="ARBA00022989"/>
    </source>
</evidence>
<keyword evidence="8" id="KW-0915">Sodium</keyword>
<evidence type="ECO:0000256" key="12">
    <source>
        <dbReference type="RuleBase" id="RU362091"/>
    </source>
</evidence>
<dbReference type="PANTHER" id="PTHR48086">
    <property type="entry name" value="SODIUM/PROLINE SYMPORTER-RELATED"/>
    <property type="match status" value="1"/>
</dbReference>
<evidence type="ECO:0000256" key="15">
    <source>
        <dbReference type="SAM" id="SignalP"/>
    </source>
</evidence>
<proteinExistence type="inferred from homology"/>
<feature type="transmembrane region" description="Helical" evidence="14">
    <location>
        <begin position="217"/>
        <end position="236"/>
    </location>
</feature>
<evidence type="ECO:0000256" key="4">
    <source>
        <dbReference type="ARBA" id="ARBA00022475"/>
    </source>
</evidence>
<feature type="transmembrane region" description="Helical" evidence="14">
    <location>
        <begin position="513"/>
        <end position="532"/>
    </location>
</feature>
<dbReference type="PROSITE" id="PS50283">
    <property type="entry name" value="NA_SOLUT_SYMP_3"/>
    <property type="match status" value="1"/>
</dbReference>